<name>A0A0A9BLL4_ARUDO</name>
<dbReference type="AlphaFoldDB" id="A0A0A9BLL4"/>
<evidence type="ECO:0000313" key="1">
    <source>
        <dbReference type="EMBL" id="JAD64879.1"/>
    </source>
</evidence>
<proteinExistence type="predicted"/>
<accession>A0A0A9BLL4</accession>
<reference evidence="1" key="1">
    <citation type="submission" date="2014-09" db="EMBL/GenBank/DDBJ databases">
        <authorList>
            <person name="Magalhaes I.L.F."/>
            <person name="Oliveira U."/>
            <person name="Santos F.R."/>
            <person name="Vidigal T.H.D.A."/>
            <person name="Brescovit A.D."/>
            <person name="Santos A.J."/>
        </authorList>
    </citation>
    <scope>NUCLEOTIDE SEQUENCE</scope>
    <source>
        <tissue evidence="1">Shoot tissue taken approximately 20 cm above the soil surface</tissue>
    </source>
</reference>
<organism evidence="1">
    <name type="scientific">Arundo donax</name>
    <name type="common">Giant reed</name>
    <name type="synonym">Donax arundinaceus</name>
    <dbReference type="NCBI Taxonomy" id="35708"/>
    <lineage>
        <taxon>Eukaryota</taxon>
        <taxon>Viridiplantae</taxon>
        <taxon>Streptophyta</taxon>
        <taxon>Embryophyta</taxon>
        <taxon>Tracheophyta</taxon>
        <taxon>Spermatophyta</taxon>
        <taxon>Magnoliopsida</taxon>
        <taxon>Liliopsida</taxon>
        <taxon>Poales</taxon>
        <taxon>Poaceae</taxon>
        <taxon>PACMAD clade</taxon>
        <taxon>Arundinoideae</taxon>
        <taxon>Arundineae</taxon>
        <taxon>Arundo</taxon>
    </lineage>
</organism>
<reference evidence="1" key="2">
    <citation type="journal article" date="2015" name="Data Brief">
        <title>Shoot transcriptome of the giant reed, Arundo donax.</title>
        <authorList>
            <person name="Barrero R.A."/>
            <person name="Guerrero F.D."/>
            <person name="Moolhuijzen P."/>
            <person name="Goolsby J.A."/>
            <person name="Tidwell J."/>
            <person name="Bellgard S.E."/>
            <person name="Bellgard M.I."/>
        </authorList>
    </citation>
    <scope>NUCLEOTIDE SEQUENCE</scope>
    <source>
        <tissue evidence="1">Shoot tissue taken approximately 20 cm above the soil surface</tissue>
    </source>
</reference>
<dbReference type="EMBL" id="GBRH01233016">
    <property type="protein sequence ID" value="JAD64879.1"/>
    <property type="molecule type" value="Transcribed_RNA"/>
</dbReference>
<sequence>MSACIGIFSMNSNASSRFPARASTSTIHA</sequence>
<protein>
    <submittedName>
        <fullName evidence="1">Uncharacterized protein</fullName>
    </submittedName>
</protein>